<gene>
    <name evidence="4" type="ORF">GCM10008935_23460</name>
</gene>
<dbReference type="InterPro" id="IPR011330">
    <property type="entry name" value="Glyco_hydro/deAcase_b/a-brl"/>
</dbReference>
<dbReference type="InterPro" id="IPR050248">
    <property type="entry name" value="Polysacc_deacetylase_ArnD"/>
</dbReference>
<feature type="coiled-coil region" evidence="1">
    <location>
        <begin position="26"/>
        <end position="109"/>
    </location>
</feature>
<evidence type="ECO:0000313" key="5">
    <source>
        <dbReference type="Proteomes" id="UP001500740"/>
    </source>
</evidence>
<accession>A0ABN1A3T4</accession>
<protein>
    <recommendedName>
        <fullName evidence="3">NodB homology domain-containing protein</fullName>
    </recommendedName>
</protein>
<dbReference type="PANTHER" id="PTHR10587">
    <property type="entry name" value="GLYCOSYL TRANSFERASE-RELATED"/>
    <property type="match status" value="1"/>
</dbReference>
<dbReference type="CDD" id="cd10944">
    <property type="entry name" value="CE4_SmPgdA_like"/>
    <property type="match status" value="1"/>
</dbReference>
<dbReference type="PANTHER" id="PTHR10587:SF125">
    <property type="entry name" value="POLYSACCHARIDE DEACETYLASE YHEN-RELATED"/>
    <property type="match status" value="1"/>
</dbReference>
<dbReference type="SUPFAM" id="SSF88713">
    <property type="entry name" value="Glycoside hydrolase/deacetylase"/>
    <property type="match status" value="1"/>
</dbReference>
<keyword evidence="1" id="KW-0175">Coiled coil</keyword>
<organism evidence="4 5">
    <name type="scientific">Alkalibacillus silvisoli</name>
    <dbReference type="NCBI Taxonomy" id="392823"/>
    <lineage>
        <taxon>Bacteria</taxon>
        <taxon>Bacillati</taxon>
        <taxon>Bacillota</taxon>
        <taxon>Bacilli</taxon>
        <taxon>Bacillales</taxon>
        <taxon>Bacillaceae</taxon>
        <taxon>Alkalibacillus</taxon>
    </lineage>
</organism>
<keyword evidence="5" id="KW-1185">Reference proteome</keyword>
<dbReference type="InterPro" id="IPR002509">
    <property type="entry name" value="NODB_dom"/>
</dbReference>
<dbReference type="PROSITE" id="PS51677">
    <property type="entry name" value="NODB"/>
    <property type="match status" value="1"/>
</dbReference>
<comment type="caution">
    <text evidence="4">The sequence shown here is derived from an EMBL/GenBank/DDBJ whole genome shotgun (WGS) entry which is preliminary data.</text>
</comment>
<evidence type="ECO:0000313" key="4">
    <source>
        <dbReference type="EMBL" id="GAA0466840.1"/>
    </source>
</evidence>
<dbReference type="EMBL" id="BAAACZ010000018">
    <property type="protein sequence ID" value="GAA0466840.1"/>
    <property type="molecule type" value="Genomic_DNA"/>
</dbReference>
<proteinExistence type="predicted"/>
<reference evidence="4 5" key="1">
    <citation type="journal article" date="2019" name="Int. J. Syst. Evol. Microbiol.">
        <title>The Global Catalogue of Microorganisms (GCM) 10K type strain sequencing project: providing services to taxonomists for standard genome sequencing and annotation.</title>
        <authorList>
            <consortium name="The Broad Institute Genomics Platform"/>
            <consortium name="The Broad Institute Genome Sequencing Center for Infectious Disease"/>
            <person name="Wu L."/>
            <person name="Ma J."/>
        </authorList>
    </citation>
    <scope>NUCLEOTIDE SEQUENCE [LARGE SCALE GENOMIC DNA]</scope>
    <source>
        <strain evidence="4 5">JCM 14193</strain>
    </source>
</reference>
<dbReference type="Gene3D" id="1.10.287.1490">
    <property type="match status" value="1"/>
</dbReference>
<dbReference type="Pfam" id="PF01522">
    <property type="entry name" value="Polysacc_deac_1"/>
    <property type="match status" value="1"/>
</dbReference>
<feature type="domain" description="NodB homology" evidence="3">
    <location>
        <begin position="109"/>
        <end position="304"/>
    </location>
</feature>
<feature type="signal peptide" evidence="2">
    <location>
        <begin position="1"/>
        <end position="26"/>
    </location>
</feature>
<feature type="chain" id="PRO_5045272259" description="NodB homology domain-containing protein" evidence="2">
    <location>
        <begin position="27"/>
        <end position="328"/>
    </location>
</feature>
<name>A0ABN1A3T4_9BACI</name>
<keyword evidence="2" id="KW-0732">Signal</keyword>
<evidence type="ECO:0000259" key="3">
    <source>
        <dbReference type="PROSITE" id="PS51677"/>
    </source>
</evidence>
<dbReference type="Proteomes" id="UP001500740">
    <property type="component" value="Unassembled WGS sequence"/>
</dbReference>
<evidence type="ECO:0000256" key="1">
    <source>
        <dbReference type="SAM" id="Coils"/>
    </source>
</evidence>
<dbReference type="RefSeq" id="WP_343783743.1">
    <property type="nucleotide sequence ID" value="NZ_BAAACZ010000018.1"/>
</dbReference>
<sequence length="328" mass="38061">MRLNFPYLLKWFTLIAVITFTLHACSAEKDEQINNLTSQVEELEEQLEIAEEEKSELKQQLSEYDVNIEEMNDELEEKEEELKDQESKIDELTKQLEEAKQSASRSGSKQVFLTFDDGPSKVTPKILDILKEHNIPATFFAIGQSVEEYPHYTRRAQEEGHKVLPHSHSHDYSIYSDLDSFYDDFYQAKNQIEEVLDQEIPPYFRFPGGATNQVSTDYGGDQIMAKITEDVKERGYYYFDWNVSSNDANHEEVDALDIYNNVVATTGEQDFAVVLFHDSPTSHSTAEALPRIIDYYESEGYEFRTFQDLTEKDLNKMKELNIANKTIY</sequence>
<dbReference type="Gene3D" id="3.20.20.370">
    <property type="entry name" value="Glycoside hydrolase/deacetylase"/>
    <property type="match status" value="1"/>
</dbReference>
<evidence type="ECO:0000256" key="2">
    <source>
        <dbReference type="SAM" id="SignalP"/>
    </source>
</evidence>